<feature type="region of interest" description="Disordered" evidence="1">
    <location>
        <begin position="323"/>
        <end position="357"/>
    </location>
</feature>
<dbReference type="EMBL" id="JAXAVX010000018">
    <property type="protein sequence ID" value="MDX8153691.1"/>
    <property type="molecule type" value="Genomic_DNA"/>
</dbReference>
<protein>
    <recommendedName>
        <fullName evidence="5">SMP-30/Gluconolactonase/LRE-like region domain-containing protein</fullName>
    </recommendedName>
</protein>
<dbReference type="RefSeq" id="WP_319955841.1">
    <property type="nucleotide sequence ID" value="NZ_JAXAVX010000018.1"/>
</dbReference>
<evidence type="ECO:0000256" key="2">
    <source>
        <dbReference type="SAM" id="SignalP"/>
    </source>
</evidence>
<dbReference type="InterPro" id="IPR051344">
    <property type="entry name" value="Vgb"/>
</dbReference>
<reference evidence="3 4" key="1">
    <citation type="submission" date="2023-11" db="EMBL/GenBank/DDBJ databases">
        <authorList>
            <person name="Xu M."/>
            <person name="Jiang T."/>
        </authorList>
    </citation>
    <scope>NUCLEOTIDE SEQUENCE [LARGE SCALE GENOMIC DNA]</scope>
    <source>
        <strain evidence="3 4">SD</strain>
    </source>
</reference>
<evidence type="ECO:0000313" key="3">
    <source>
        <dbReference type="EMBL" id="MDX8153691.1"/>
    </source>
</evidence>
<proteinExistence type="predicted"/>
<feature type="signal peptide" evidence="2">
    <location>
        <begin position="1"/>
        <end position="33"/>
    </location>
</feature>
<name>A0ABU4VRW8_9ACTN</name>
<dbReference type="InterPro" id="IPR015943">
    <property type="entry name" value="WD40/YVTN_repeat-like_dom_sf"/>
</dbReference>
<feature type="compositionally biased region" description="Gly residues" evidence="1">
    <location>
        <begin position="329"/>
        <end position="351"/>
    </location>
</feature>
<comment type="caution">
    <text evidence="3">The sequence shown here is derived from an EMBL/GenBank/DDBJ whole genome shotgun (WGS) entry which is preliminary data.</text>
</comment>
<dbReference type="PANTHER" id="PTHR40274:SF3">
    <property type="entry name" value="VIRGINIAMYCIN B LYASE"/>
    <property type="match status" value="1"/>
</dbReference>
<accession>A0ABU4VRW8</accession>
<feature type="chain" id="PRO_5046983888" description="SMP-30/Gluconolactonase/LRE-like region domain-containing protein" evidence="2">
    <location>
        <begin position="34"/>
        <end position="484"/>
    </location>
</feature>
<gene>
    <name evidence="3" type="ORF">SK069_18995</name>
</gene>
<dbReference type="SUPFAM" id="SSF101898">
    <property type="entry name" value="NHL repeat"/>
    <property type="match status" value="1"/>
</dbReference>
<dbReference type="Proteomes" id="UP001277761">
    <property type="component" value="Unassembled WGS sequence"/>
</dbReference>
<dbReference type="PANTHER" id="PTHR40274">
    <property type="entry name" value="VIRGINIAMYCIN B LYASE"/>
    <property type="match status" value="1"/>
</dbReference>
<keyword evidence="2" id="KW-0732">Signal</keyword>
<dbReference type="Gene3D" id="2.130.10.10">
    <property type="entry name" value="YVTN repeat-like/Quinoprotein amine dehydrogenase"/>
    <property type="match status" value="2"/>
</dbReference>
<organism evidence="3 4">
    <name type="scientific">Patulibacter brassicae</name>
    <dbReference type="NCBI Taxonomy" id="1705717"/>
    <lineage>
        <taxon>Bacteria</taxon>
        <taxon>Bacillati</taxon>
        <taxon>Actinomycetota</taxon>
        <taxon>Thermoleophilia</taxon>
        <taxon>Solirubrobacterales</taxon>
        <taxon>Patulibacteraceae</taxon>
        <taxon>Patulibacter</taxon>
    </lineage>
</organism>
<evidence type="ECO:0008006" key="5">
    <source>
        <dbReference type="Google" id="ProtNLM"/>
    </source>
</evidence>
<sequence>MVHRASFRSPRRALPLAAATASLALGLPAVAGAAPSVDGDFALPEQPVRLAAGPDGNVWATIGGADDVARVTPDGTVTTFDLPGVTSPVGIASGPDGALWVTQSGGVARFAAADPAGTTTATPLPSIVDPREIVAGRDGVLWSASGDKVLRIPSAAPATATATTVPGMSARSIALGADGGPWIADFGNERVVHLQADGSSPSFASSRSGGGPQGIAAAPDGRVAFTDPTANPHVVGRLTPGGTPAFTELPGTDPFGIVHAADGAFWTAQFAGDRVSRIADDGTVTSVALPAGSGPRYLTPGPAGSTTVWVGLETTKRIVRISGLVPPTSGGGTGGGGAAGTGDAPGTGGPGTTPVTIRGLRVSPARFVPGTRLRAATRRRAAVGTRISLRSNVATTVTLRIERAVMGRRKGGTCRPKGQVRRGASCVRRWTGVTTIRKAVGTTTTRVTFLGRVKGRSLPAGRYRVRATLGGATAGGPSAAFRIG</sequence>
<evidence type="ECO:0000313" key="4">
    <source>
        <dbReference type="Proteomes" id="UP001277761"/>
    </source>
</evidence>
<evidence type="ECO:0000256" key="1">
    <source>
        <dbReference type="SAM" id="MobiDB-lite"/>
    </source>
</evidence>
<keyword evidence="4" id="KW-1185">Reference proteome</keyword>
<dbReference type="Pfam" id="PF24684">
    <property type="entry name" value="Vgb_lyase"/>
    <property type="match status" value="2"/>
</dbReference>